<reference evidence="2 3" key="2">
    <citation type="submission" date="2020-03" db="EMBL/GenBank/DDBJ databases">
        <authorList>
            <person name="Ichikawa N."/>
            <person name="Kimura A."/>
            <person name="Kitahashi Y."/>
            <person name="Uohara A."/>
        </authorList>
    </citation>
    <scope>NUCLEOTIDE SEQUENCE [LARGE SCALE GENOMIC DNA]</scope>
    <source>
        <strain evidence="2 3">NBRC 108639</strain>
    </source>
</reference>
<dbReference type="InterPro" id="IPR025649">
    <property type="entry name" value="DUF4360"/>
</dbReference>
<comment type="caution">
    <text evidence="2">The sequence shown here is derived from an EMBL/GenBank/DDBJ whole genome shotgun (WGS) entry which is preliminary data.</text>
</comment>
<feature type="chain" id="PRO_5029020898" description="DUF4360 domain-containing protein" evidence="1">
    <location>
        <begin position="28"/>
        <end position="220"/>
    </location>
</feature>
<feature type="signal peptide" evidence="1">
    <location>
        <begin position="1"/>
        <end position="27"/>
    </location>
</feature>
<accession>A0A6V8KAP1</accession>
<evidence type="ECO:0008006" key="4">
    <source>
        <dbReference type="Google" id="ProtNLM"/>
    </source>
</evidence>
<dbReference type="PANTHER" id="PTHR38847">
    <property type="match status" value="1"/>
</dbReference>
<evidence type="ECO:0000313" key="2">
    <source>
        <dbReference type="EMBL" id="GFJ82313.1"/>
    </source>
</evidence>
<dbReference type="EMBL" id="BLPF01000002">
    <property type="protein sequence ID" value="GFJ82313.1"/>
    <property type="molecule type" value="Genomic_DNA"/>
</dbReference>
<protein>
    <recommendedName>
        <fullName evidence="4">DUF4360 domain-containing protein</fullName>
    </recommendedName>
</protein>
<reference evidence="2 3" key="1">
    <citation type="submission" date="2020-03" db="EMBL/GenBank/DDBJ databases">
        <title>Whole genome shotgun sequence of Phytohabitans houttuyneae NBRC 108639.</title>
        <authorList>
            <person name="Komaki H."/>
            <person name="Tamura T."/>
        </authorList>
    </citation>
    <scope>NUCLEOTIDE SEQUENCE [LARGE SCALE GENOMIC DNA]</scope>
    <source>
        <strain evidence="2 3">NBRC 108639</strain>
    </source>
</reference>
<organism evidence="2 3">
    <name type="scientific">Phytohabitans houttuyneae</name>
    <dbReference type="NCBI Taxonomy" id="1076126"/>
    <lineage>
        <taxon>Bacteria</taxon>
        <taxon>Bacillati</taxon>
        <taxon>Actinomycetota</taxon>
        <taxon>Actinomycetes</taxon>
        <taxon>Micromonosporales</taxon>
        <taxon>Micromonosporaceae</taxon>
    </lineage>
</organism>
<dbReference type="RefSeq" id="WP_173062645.1">
    <property type="nucleotide sequence ID" value="NZ_BAABGO010000016.1"/>
</dbReference>
<keyword evidence="3" id="KW-1185">Reference proteome</keyword>
<dbReference type="PANTHER" id="PTHR38847:SF1">
    <property type="entry name" value="PSEUDOURIDINE SYNTHASE RSUA_RLUA-LIKE DOMAIN-CONTAINING PROTEIN"/>
    <property type="match status" value="1"/>
</dbReference>
<dbReference type="AlphaFoldDB" id="A0A6V8KAP1"/>
<dbReference type="Pfam" id="PF14273">
    <property type="entry name" value="DUF4360"/>
    <property type="match status" value="1"/>
</dbReference>
<sequence length="220" mass="23687">MRKLLVRSGVVLALLTSSLIGSTPASAEGFLDEPIPPPADQVVIDLIAMAGSGCRPGTADVAVSPDNTAFTVIYSDYLAQAGPGLPVADGRKNCQINVLVHVPQGFTFAIAKVDHRGYALVERGATAIQRANYYFQGMSQGSFTTHPLTAPLDDNWIATDEVEVAALVWRPCGELRNLNINTELRVSRGSSTGTSFVTMDSTDGDISTVYHFKWQRCNQR</sequence>
<evidence type="ECO:0000313" key="3">
    <source>
        <dbReference type="Proteomes" id="UP000482800"/>
    </source>
</evidence>
<gene>
    <name evidence="2" type="ORF">Phou_064930</name>
</gene>
<keyword evidence="1" id="KW-0732">Signal</keyword>
<dbReference type="Proteomes" id="UP000482800">
    <property type="component" value="Unassembled WGS sequence"/>
</dbReference>
<proteinExistence type="predicted"/>
<name>A0A6V8KAP1_9ACTN</name>
<evidence type="ECO:0000256" key="1">
    <source>
        <dbReference type="SAM" id="SignalP"/>
    </source>
</evidence>